<dbReference type="GO" id="GO:0004252">
    <property type="term" value="F:serine-type endopeptidase activity"/>
    <property type="evidence" value="ECO:0007669"/>
    <property type="project" value="InterPro"/>
</dbReference>
<feature type="transmembrane region" description="Helical" evidence="8">
    <location>
        <begin position="192"/>
        <end position="212"/>
    </location>
</feature>
<evidence type="ECO:0000256" key="1">
    <source>
        <dbReference type="ARBA" id="ARBA00004141"/>
    </source>
</evidence>
<dbReference type="Pfam" id="PF01694">
    <property type="entry name" value="Rhomboid"/>
    <property type="match status" value="1"/>
</dbReference>
<keyword evidence="6 8" id="KW-0472">Membrane</keyword>
<feature type="transmembrane region" description="Helical" evidence="8">
    <location>
        <begin position="160"/>
        <end position="180"/>
    </location>
</feature>
<dbReference type="EMBL" id="CP042997">
    <property type="protein sequence ID" value="QEH32182.1"/>
    <property type="molecule type" value="Genomic_DNA"/>
</dbReference>
<dbReference type="SUPFAM" id="SSF144091">
    <property type="entry name" value="Rhomboid-like"/>
    <property type="match status" value="1"/>
</dbReference>
<gene>
    <name evidence="10" type="primary">gluP_1</name>
    <name evidence="10" type="ORF">OJF2_06510</name>
</gene>
<dbReference type="PANTHER" id="PTHR43731">
    <property type="entry name" value="RHOMBOID PROTEASE"/>
    <property type="match status" value="1"/>
</dbReference>
<dbReference type="EC" id="3.4.21.105" evidence="10"/>
<feature type="transmembrane region" description="Helical" evidence="8">
    <location>
        <begin position="218"/>
        <end position="238"/>
    </location>
</feature>
<organism evidence="10 11">
    <name type="scientific">Aquisphaera giovannonii</name>
    <dbReference type="NCBI Taxonomy" id="406548"/>
    <lineage>
        <taxon>Bacteria</taxon>
        <taxon>Pseudomonadati</taxon>
        <taxon>Planctomycetota</taxon>
        <taxon>Planctomycetia</taxon>
        <taxon>Isosphaerales</taxon>
        <taxon>Isosphaeraceae</taxon>
        <taxon>Aquisphaera</taxon>
    </lineage>
</organism>
<dbReference type="InterPro" id="IPR035952">
    <property type="entry name" value="Rhomboid-like_sf"/>
</dbReference>
<evidence type="ECO:0000256" key="6">
    <source>
        <dbReference type="ARBA" id="ARBA00023136"/>
    </source>
</evidence>
<proteinExistence type="inferred from homology"/>
<feature type="domain" description="Peptidase S54 rhomboid" evidence="9">
    <location>
        <begin position="97"/>
        <end position="232"/>
    </location>
</feature>
<keyword evidence="10" id="KW-0645">Protease</keyword>
<name>A0A5B9VVB9_9BACT</name>
<evidence type="ECO:0000256" key="5">
    <source>
        <dbReference type="ARBA" id="ARBA00022989"/>
    </source>
</evidence>
<feature type="transmembrane region" description="Helical" evidence="8">
    <location>
        <begin position="137"/>
        <end position="154"/>
    </location>
</feature>
<keyword evidence="4 10" id="KW-0378">Hydrolase</keyword>
<keyword evidence="11" id="KW-1185">Reference proteome</keyword>
<evidence type="ECO:0000256" key="7">
    <source>
        <dbReference type="SAM" id="MobiDB-lite"/>
    </source>
</evidence>
<feature type="region of interest" description="Disordered" evidence="7">
    <location>
        <begin position="1"/>
        <end position="26"/>
    </location>
</feature>
<dbReference type="KEGG" id="agv:OJF2_06510"/>
<protein>
    <submittedName>
        <fullName evidence="10">Rhomboid protease GluP</fullName>
        <ecNumber evidence="10">3.4.21.105</ecNumber>
    </submittedName>
</protein>
<dbReference type="GO" id="GO:0006508">
    <property type="term" value="P:proteolysis"/>
    <property type="evidence" value="ECO:0007669"/>
    <property type="project" value="UniProtKB-KW"/>
</dbReference>
<comment type="similarity">
    <text evidence="2">Belongs to the peptidase S54 family.</text>
</comment>
<dbReference type="InterPro" id="IPR022764">
    <property type="entry name" value="Peptidase_S54_rhomboid_dom"/>
</dbReference>
<feature type="compositionally biased region" description="Basic and acidic residues" evidence="7">
    <location>
        <begin position="1"/>
        <end position="11"/>
    </location>
</feature>
<comment type="subcellular location">
    <subcellularLocation>
        <location evidence="1">Membrane</location>
        <topology evidence="1">Multi-pass membrane protein</topology>
    </subcellularLocation>
</comment>
<dbReference type="GO" id="GO:0016020">
    <property type="term" value="C:membrane"/>
    <property type="evidence" value="ECO:0007669"/>
    <property type="project" value="UniProtKB-SubCell"/>
</dbReference>
<keyword evidence="3 8" id="KW-0812">Transmembrane</keyword>
<evidence type="ECO:0000313" key="10">
    <source>
        <dbReference type="EMBL" id="QEH32182.1"/>
    </source>
</evidence>
<dbReference type="InterPro" id="IPR050925">
    <property type="entry name" value="Rhomboid_protease_S54"/>
</dbReference>
<evidence type="ECO:0000259" key="9">
    <source>
        <dbReference type="Pfam" id="PF01694"/>
    </source>
</evidence>
<sequence>MASEPDARESDVPATAIPAPARLSDDGDEDIPVIVEDMLHQERVDLEAGMSPVPRATILLIVACLVVYGRQVQVGGLANAARVIQTGATHRDEVLDGQAWRLMSGAFMHANLEHLLGNMALLYILGMACEHAFGVQPFLFLYVAACIAGGLVTMTTEVPAVGASGAIFGLAGAIISLVYVRRRRIELRDHRVGIVLAIWAVYTLALGLLSPIVSNVCLLGGLLGGLILGAILPPAILIDRRELARRPITRLQGALALGILAVSAILFVPHLR</sequence>
<evidence type="ECO:0000256" key="3">
    <source>
        <dbReference type="ARBA" id="ARBA00022692"/>
    </source>
</evidence>
<keyword evidence="5 8" id="KW-1133">Transmembrane helix</keyword>
<dbReference type="RefSeq" id="WP_148591173.1">
    <property type="nucleotide sequence ID" value="NZ_CP042997.1"/>
</dbReference>
<reference evidence="10 11" key="1">
    <citation type="submission" date="2019-08" db="EMBL/GenBank/DDBJ databases">
        <title>Deep-cultivation of Planctomycetes and their phenomic and genomic characterization uncovers novel biology.</title>
        <authorList>
            <person name="Wiegand S."/>
            <person name="Jogler M."/>
            <person name="Boedeker C."/>
            <person name="Pinto D."/>
            <person name="Vollmers J."/>
            <person name="Rivas-Marin E."/>
            <person name="Kohn T."/>
            <person name="Peeters S.H."/>
            <person name="Heuer A."/>
            <person name="Rast P."/>
            <person name="Oberbeckmann S."/>
            <person name="Bunk B."/>
            <person name="Jeske O."/>
            <person name="Meyerdierks A."/>
            <person name="Storesund J.E."/>
            <person name="Kallscheuer N."/>
            <person name="Luecker S."/>
            <person name="Lage O.M."/>
            <person name="Pohl T."/>
            <person name="Merkel B.J."/>
            <person name="Hornburger P."/>
            <person name="Mueller R.-W."/>
            <person name="Bruemmer F."/>
            <person name="Labrenz M."/>
            <person name="Spormann A.M."/>
            <person name="Op den Camp H."/>
            <person name="Overmann J."/>
            <person name="Amann R."/>
            <person name="Jetten M.S.M."/>
            <person name="Mascher T."/>
            <person name="Medema M.H."/>
            <person name="Devos D.P."/>
            <person name="Kaster A.-K."/>
            <person name="Ovreas L."/>
            <person name="Rohde M."/>
            <person name="Galperin M.Y."/>
            <person name="Jogler C."/>
        </authorList>
    </citation>
    <scope>NUCLEOTIDE SEQUENCE [LARGE SCALE GENOMIC DNA]</scope>
    <source>
        <strain evidence="10 11">OJF2</strain>
    </source>
</reference>
<dbReference type="Proteomes" id="UP000324233">
    <property type="component" value="Chromosome"/>
</dbReference>
<evidence type="ECO:0000256" key="8">
    <source>
        <dbReference type="SAM" id="Phobius"/>
    </source>
</evidence>
<dbReference type="Gene3D" id="1.20.1540.10">
    <property type="entry name" value="Rhomboid-like"/>
    <property type="match status" value="1"/>
</dbReference>
<dbReference type="AlphaFoldDB" id="A0A5B9VVB9"/>
<accession>A0A5B9VVB9</accession>
<feature type="transmembrane region" description="Helical" evidence="8">
    <location>
        <begin position="250"/>
        <end position="271"/>
    </location>
</feature>
<dbReference type="OrthoDB" id="196054at2"/>
<evidence type="ECO:0000256" key="4">
    <source>
        <dbReference type="ARBA" id="ARBA00022801"/>
    </source>
</evidence>
<dbReference type="PANTHER" id="PTHR43731:SF14">
    <property type="entry name" value="PRESENILIN-ASSOCIATED RHOMBOID-LIKE PROTEIN, MITOCHONDRIAL"/>
    <property type="match status" value="1"/>
</dbReference>
<evidence type="ECO:0000256" key="2">
    <source>
        <dbReference type="ARBA" id="ARBA00009045"/>
    </source>
</evidence>
<evidence type="ECO:0000313" key="11">
    <source>
        <dbReference type="Proteomes" id="UP000324233"/>
    </source>
</evidence>